<sequence length="391" mass="40598">MLRRFWRSSSLHLSQMVRNETQASSLFTTTYGVSSSPASGNLTLASGAPSSGGVQAITPTYVGSYSPTVKADTGSGTQSAGKFKSLSAMPASEVKNHAGLSWGDKGVSTAHPNLFSPSSAFGASTPAFRASRVPTFGASINSPFSFGFSPAFGQSKSPFCKRTFGSSAIPGPACSSGAYTFAEVAEAVGPSVVDITVGTDLGMTAPGSGVLVSENTVITCAHLVLNINRMDDKKYVASKKQVQMTSSTGLRINGVVGKVDYTNGLALVTLESGVKCPTAKFGLTYKVRRGEFVCAIGSPCASPNSLTAGVISHAERFDYELGMPSLGRHFIQTDCAFNSGNEGGPLCNYKGEIIGIMYFAKSGTPFFKLIVQGLAFAIPIGVAWEGLGLDS</sequence>
<evidence type="ECO:0000256" key="1">
    <source>
        <dbReference type="ARBA" id="ARBA00010541"/>
    </source>
</evidence>
<accession>A0A1J3K401</accession>
<organism evidence="2">
    <name type="scientific">Noccaea caerulescens</name>
    <name type="common">Alpine penny-cress</name>
    <name type="synonym">Thlaspi caerulescens</name>
    <dbReference type="NCBI Taxonomy" id="107243"/>
    <lineage>
        <taxon>Eukaryota</taxon>
        <taxon>Viridiplantae</taxon>
        <taxon>Streptophyta</taxon>
        <taxon>Embryophyta</taxon>
        <taxon>Tracheophyta</taxon>
        <taxon>Spermatophyta</taxon>
        <taxon>Magnoliopsida</taxon>
        <taxon>eudicotyledons</taxon>
        <taxon>Gunneridae</taxon>
        <taxon>Pentapetalae</taxon>
        <taxon>rosids</taxon>
        <taxon>malvids</taxon>
        <taxon>Brassicales</taxon>
        <taxon>Brassicaceae</taxon>
        <taxon>Coluteocarpeae</taxon>
        <taxon>Noccaea</taxon>
    </lineage>
</organism>
<dbReference type="EMBL" id="GEVM01006962">
    <property type="protein sequence ID" value="JAU98976.1"/>
    <property type="molecule type" value="Transcribed_RNA"/>
</dbReference>
<keyword evidence="2" id="KW-0645">Protease</keyword>
<dbReference type="PRINTS" id="PR00834">
    <property type="entry name" value="PROTEASES2C"/>
</dbReference>
<dbReference type="PANTHER" id="PTHR22939:SF129">
    <property type="entry name" value="SERINE PROTEASE HTRA2, MITOCHONDRIAL"/>
    <property type="match status" value="1"/>
</dbReference>
<gene>
    <name evidence="2" type="ORF">MP_TR5763_c0_g1_i1_g.16055</name>
</gene>
<dbReference type="InterPro" id="IPR001940">
    <property type="entry name" value="Peptidase_S1C"/>
</dbReference>
<evidence type="ECO:0000313" key="2">
    <source>
        <dbReference type="EMBL" id="JAU98976.1"/>
    </source>
</evidence>
<keyword evidence="2" id="KW-0378">Hydrolase</keyword>
<dbReference type="Pfam" id="PF13365">
    <property type="entry name" value="Trypsin_2"/>
    <property type="match status" value="1"/>
</dbReference>
<comment type="similarity">
    <text evidence="1">Belongs to the peptidase S1C family.</text>
</comment>
<dbReference type="GO" id="GO:0006508">
    <property type="term" value="P:proteolysis"/>
    <property type="evidence" value="ECO:0007669"/>
    <property type="project" value="UniProtKB-KW"/>
</dbReference>
<dbReference type="InterPro" id="IPR009003">
    <property type="entry name" value="Peptidase_S1_PA"/>
</dbReference>
<dbReference type="SUPFAM" id="SSF50494">
    <property type="entry name" value="Trypsin-like serine proteases"/>
    <property type="match status" value="1"/>
</dbReference>
<reference evidence="2" key="1">
    <citation type="submission" date="2016-07" db="EMBL/GenBank/DDBJ databases">
        <title>De novo transcriptome assembly of four accessions of the metal hyperaccumulator plant Noccaea caerulescens.</title>
        <authorList>
            <person name="Blande D."/>
            <person name="Halimaa P."/>
            <person name="Tervahauta A.I."/>
            <person name="Aarts M.G."/>
            <person name="Karenlampi S.O."/>
        </authorList>
    </citation>
    <scope>NUCLEOTIDE SEQUENCE</scope>
</reference>
<dbReference type="PANTHER" id="PTHR22939">
    <property type="entry name" value="SERINE PROTEASE FAMILY S1C HTRA-RELATED"/>
    <property type="match status" value="1"/>
</dbReference>
<name>A0A1J3K401_NOCCA</name>
<dbReference type="Gene3D" id="2.40.10.120">
    <property type="match status" value="1"/>
</dbReference>
<protein>
    <submittedName>
        <fullName evidence="2">Putative protease Do-like 14</fullName>
    </submittedName>
</protein>
<dbReference type="GO" id="GO:0004252">
    <property type="term" value="F:serine-type endopeptidase activity"/>
    <property type="evidence" value="ECO:0007669"/>
    <property type="project" value="InterPro"/>
</dbReference>
<dbReference type="AlphaFoldDB" id="A0A1J3K401"/>
<proteinExistence type="inferred from homology"/>